<name>A0ABU2SC94_9ACTN</name>
<protein>
    <submittedName>
        <fullName evidence="2">Quinol monooxygenase</fullName>
        <ecNumber evidence="2">1.-.-.-</ecNumber>
    </submittedName>
</protein>
<dbReference type="PROSITE" id="PS51725">
    <property type="entry name" value="ABM"/>
    <property type="match status" value="1"/>
</dbReference>
<gene>
    <name evidence="2" type="ORF">RM779_26040</name>
</gene>
<evidence type="ECO:0000259" key="1">
    <source>
        <dbReference type="PROSITE" id="PS51725"/>
    </source>
</evidence>
<dbReference type="Proteomes" id="UP001183615">
    <property type="component" value="Unassembled WGS sequence"/>
</dbReference>
<keyword evidence="2" id="KW-0503">Monooxygenase</keyword>
<comment type="caution">
    <text evidence="2">The sequence shown here is derived from an EMBL/GenBank/DDBJ whole genome shotgun (WGS) entry which is preliminary data.</text>
</comment>
<keyword evidence="3" id="KW-1185">Reference proteome</keyword>
<accession>A0ABU2SC94</accession>
<reference evidence="3" key="1">
    <citation type="submission" date="2023-07" db="EMBL/GenBank/DDBJ databases">
        <title>30 novel species of actinomycetes from the DSMZ collection.</title>
        <authorList>
            <person name="Nouioui I."/>
        </authorList>
    </citation>
    <scope>NUCLEOTIDE SEQUENCE [LARGE SCALE GENOMIC DNA]</scope>
    <source>
        <strain evidence="3">DSM 41886</strain>
    </source>
</reference>
<evidence type="ECO:0000313" key="2">
    <source>
        <dbReference type="EMBL" id="MDT0446029.1"/>
    </source>
</evidence>
<proteinExistence type="predicted"/>
<dbReference type="GO" id="GO:0004497">
    <property type="term" value="F:monooxygenase activity"/>
    <property type="evidence" value="ECO:0007669"/>
    <property type="project" value="UniProtKB-KW"/>
</dbReference>
<keyword evidence="2" id="KW-0560">Oxidoreductase</keyword>
<sequence>MYGYIGSMRTEPGRRDEVAALLLRSADALRAFGCRSYVVGVSDSDADVIWVTEVWESKEAHDASLDLPEAQDAIAAAMPLLTGEFTRQETTIVGGLGA</sequence>
<dbReference type="InterPro" id="IPR007138">
    <property type="entry name" value="ABM_dom"/>
</dbReference>
<dbReference type="Gene3D" id="3.30.70.100">
    <property type="match status" value="1"/>
</dbReference>
<organism evidence="2 3">
    <name type="scientific">Streptomyces johnsoniae</name>
    <dbReference type="NCBI Taxonomy" id="3075532"/>
    <lineage>
        <taxon>Bacteria</taxon>
        <taxon>Bacillati</taxon>
        <taxon>Actinomycetota</taxon>
        <taxon>Actinomycetes</taxon>
        <taxon>Kitasatosporales</taxon>
        <taxon>Streptomycetaceae</taxon>
        <taxon>Streptomyces</taxon>
    </lineage>
</organism>
<evidence type="ECO:0000313" key="3">
    <source>
        <dbReference type="Proteomes" id="UP001183615"/>
    </source>
</evidence>
<dbReference type="EMBL" id="JAVREV010000016">
    <property type="protein sequence ID" value="MDT0446029.1"/>
    <property type="molecule type" value="Genomic_DNA"/>
</dbReference>
<dbReference type="Pfam" id="PF03992">
    <property type="entry name" value="ABM"/>
    <property type="match status" value="1"/>
</dbReference>
<dbReference type="EC" id="1.-.-.-" evidence="2"/>
<feature type="domain" description="ABM" evidence="1">
    <location>
        <begin position="2"/>
        <end position="93"/>
    </location>
</feature>
<dbReference type="InterPro" id="IPR011008">
    <property type="entry name" value="Dimeric_a/b-barrel"/>
</dbReference>
<dbReference type="SUPFAM" id="SSF54909">
    <property type="entry name" value="Dimeric alpha+beta barrel"/>
    <property type="match status" value="1"/>
</dbReference>